<feature type="non-terminal residue" evidence="2">
    <location>
        <position position="1"/>
    </location>
</feature>
<feature type="non-terminal residue" evidence="2">
    <location>
        <position position="265"/>
    </location>
</feature>
<dbReference type="Gene3D" id="2.60.40.1360">
    <property type="match status" value="1"/>
</dbReference>
<evidence type="ECO:0000313" key="2">
    <source>
        <dbReference type="EMBL" id="CAF1687975.1"/>
    </source>
</evidence>
<protein>
    <recommendedName>
        <fullName evidence="1">Glycosyl hydrolase family 38 C-terminal domain-containing protein</fullName>
    </recommendedName>
</protein>
<sequence length="265" mass="30608">YNNWASQEISIYGEGHIVEVEWIVGPIPIEDDRGKEIIMRYDTDIPSNGLFFTDANGRQVLQRKRDYRSSYNYTVYESVSGNYYPVASRIWVKDSQRQLTVLTGADFFFRSIRRFCFVFCIMLDRSQGGSSMHDGSVELMIHRRTLYDDSQGVGEPINETAYGQGLVVRGKHYLIIEPVESSASYHRMASQKLFMSPTMTFALPNVSYEVYSHNYHQTWTSLNQSLPVNVHLLTLDQLSAKVFLLRVEHYFETDEDAVYSKSVEI</sequence>
<evidence type="ECO:0000313" key="3">
    <source>
        <dbReference type="Proteomes" id="UP000663828"/>
    </source>
</evidence>
<comment type="caution">
    <text evidence="2">The sequence shown here is derived from an EMBL/GenBank/DDBJ whole genome shotgun (WGS) entry which is preliminary data.</text>
</comment>
<name>A0A816HNE2_ADIRI</name>
<accession>A0A816HNE2</accession>
<dbReference type="InterPro" id="IPR011013">
    <property type="entry name" value="Gal_mutarotase_sf_dom"/>
</dbReference>
<dbReference type="Proteomes" id="UP000663828">
    <property type="component" value="Unassembled WGS sequence"/>
</dbReference>
<dbReference type="InterPro" id="IPR050843">
    <property type="entry name" value="Glycosyl_Hydrlase_38"/>
</dbReference>
<dbReference type="Gene3D" id="2.70.98.30">
    <property type="entry name" value="Golgi alpha-mannosidase II, domain 4"/>
    <property type="match status" value="1"/>
</dbReference>
<dbReference type="PANTHER" id="PTHR11607:SF3">
    <property type="entry name" value="LYSOSOMAL ALPHA-MANNOSIDASE"/>
    <property type="match status" value="1"/>
</dbReference>
<dbReference type="PANTHER" id="PTHR11607">
    <property type="entry name" value="ALPHA-MANNOSIDASE"/>
    <property type="match status" value="1"/>
</dbReference>
<feature type="domain" description="Glycosyl hydrolase family 38 C-terminal" evidence="1">
    <location>
        <begin position="5"/>
        <end position="104"/>
    </location>
</feature>
<organism evidence="2 3">
    <name type="scientific">Adineta ricciae</name>
    <name type="common">Rotifer</name>
    <dbReference type="NCBI Taxonomy" id="249248"/>
    <lineage>
        <taxon>Eukaryota</taxon>
        <taxon>Metazoa</taxon>
        <taxon>Spiralia</taxon>
        <taxon>Gnathifera</taxon>
        <taxon>Rotifera</taxon>
        <taxon>Eurotatoria</taxon>
        <taxon>Bdelloidea</taxon>
        <taxon>Adinetida</taxon>
        <taxon>Adinetidae</taxon>
        <taxon>Adineta</taxon>
    </lineage>
</organism>
<dbReference type="GO" id="GO:0004559">
    <property type="term" value="F:alpha-mannosidase activity"/>
    <property type="evidence" value="ECO:0007669"/>
    <property type="project" value="InterPro"/>
</dbReference>
<dbReference type="GO" id="GO:0030246">
    <property type="term" value="F:carbohydrate binding"/>
    <property type="evidence" value="ECO:0007669"/>
    <property type="project" value="InterPro"/>
</dbReference>
<proteinExistence type="predicted"/>
<dbReference type="SUPFAM" id="SSF74650">
    <property type="entry name" value="Galactose mutarotase-like"/>
    <property type="match status" value="1"/>
</dbReference>
<dbReference type="GO" id="GO:0006013">
    <property type="term" value="P:mannose metabolic process"/>
    <property type="evidence" value="ECO:0007669"/>
    <property type="project" value="InterPro"/>
</dbReference>
<gene>
    <name evidence="2" type="ORF">XAT740_LOCUS62643</name>
</gene>
<reference evidence="2" key="1">
    <citation type="submission" date="2021-02" db="EMBL/GenBank/DDBJ databases">
        <authorList>
            <person name="Nowell W R."/>
        </authorList>
    </citation>
    <scope>NUCLEOTIDE SEQUENCE</scope>
</reference>
<dbReference type="InterPro" id="IPR011682">
    <property type="entry name" value="Glyco_hydro_38_C"/>
</dbReference>
<dbReference type="EMBL" id="CAJNOR010017951">
    <property type="protein sequence ID" value="CAF1687975.1"/>
    <property type="molecule type" value="Genomic_DNA"/>
</dbReference>
<evidence type="ECO:0000259" key="1">
    <source>
        <dbReference type="Pfam" id="PF07748"/>
    </source>
</evidence>
<keyword evidence="3" id="KW-1185">Reference proteome</keyword>
<dbReference type="GO" id="GO:0005764">
    <property type="term" value="C:lysosome"/>
    <property type="evidence" value="ECO:0007669"/>
    <property type="project" value="TreeGrafter"/>
</dbReference>
<dbReference type="AlphaFoldDB" id="A0A816HNE2"/>
<dbReference type="Pfam" id="PF07748">
    <property type="entry name" value="Glyco_hydro_38C"/>
    <property type="match status" value="1"/>
</dbReference>